<evidence type="ECO:0000313" key="3">
    <source>
        <dbReference type="EMBL" id="KPA37270.1"/>
    </source>
</evidence>
<dbReference type="SUPFAM" id="SSF51556">
    <property type="entry name" value="Metallo-dependent hydrolases"/>
    <property type="match status" value="1"/>
</dbReference>
<feature type="region of interest" description="Disordered" evidence="1">
    <location>
        <begin position="1"/>
        <end position="23"/>
    </location>
</feature>
<dbReference type="InterPro" id="IPR051781">
    <property type="entry name" value="Metallo-dep_Hydrolase"/>
</dbReference>
<dbReference type="PANTHER" id="PTHR43135">
    <property type="entry name" value="ALPHA-D-RIBOSE 1-METHYLPHOSPHONATE 5-TRIPHOSPHATE DIPHOSPHATASE"/>
    <property type="match status" value="1"/>
</dbReference>
<dbReference type="EMBL" id="JXCE01000445">
    <property type="protein sequence ID" value="KPA37270.1"/>
    <property type="molecule type" value="Genomic_DNA"/>
</dbReference>
<comment type="caution">
    <text evidence="3">The sequence shown here is derived from an EMBL/GenBank/DDBJ whole genome shotgun (WGS) entry which is preliminary data.</text>
</comment>
<dbReference type="InterPro" id="IPR011059">
    <property type="entry name" value="Metal-dep_hydrolase_composite"/>
</dbReference>
<dbReference type="Gene3D" id="2.30.40.10">
    <property type="entry name" value="Urease, subunit C, domain 1"/>
    <property type="match status" value="1"/>
</dbReference>
<dbReference type="Gene3D" id="1.20.58.520">
    <property type="entry name" value="Amidohydrolase"/>
    <property type="match status" value="1"/>
</dbReference>
<organism evidence="3 4">
    <name type="scientific">Fusarium langsethiae</name>
    <dbReference type="NCBI Taxonomy" id="179993"/>
    <lineage>
        <taxon>Eukaryota</taxon>
        <taxon>Fungi</taxon>
        <taxon>Dikarya</taxon>
        <taxon>Ascomycota</taxon>
        <taxon>Pezizomycotina</taxon>
        <taxon>Sordariomycetes</taxon>
        <taxon>Hypocreomycetidae</taxon>
        <taxon>Hypocreales</taxon>
        <taxon>Nectriaceae</taxon>
        <taxon>Fusarium</taxon>
    </lineage>
</organism>
<dbReference type="AlphaFoldDB" id="A0A0M9EQ17"/>
<dbReference type="GO" id="GO:0016810">
    <property type="term" value="F:hydrolase activity, acting on carbon-nitrogen (but not peptide) bonds"/>
    <property type="evidence" value="ECO:0007669"/>
    <property type="project" value="InterPro"/>
</dbReference>
<dbReference type="Gene3D" id="3.30.110.90">
    <property type="entry name" value="Amidohydrolase"/>
    <property type="match status" value="1"/>
</dbReference>
<sequence length="147" mass="15914">MLIQKTSDKPLGLAKEERPRAGVQHAYETTRKLYRAGVPLIAESDCAGQGFGVTYGLGVHIEMYLFAHEIGMSPEDVLKSATSSTAGRFGFEDKGEISVGIKADLVLVEGDVAVLLSDPNNRCLPLVGVWRDSVLTSVYEQGYPELV</sequence>
<accession>A0A0M9EQ17</accession>
<dbReference type="Proteomes" id="UP000037904">
    <property type="component" value="Unassembled WGS sequence"/>
</dbReference>
<evidence type="ECO:0000259" key="2">
    <source>
        <dbReference type="Pfam" id="PF07969"/>
    </source>
</evidence>
<dbReference type="OrthoDB" id="194468at2759"/>
<dbReference type="InterPro" id="IPR032466">
    <property type="entry name" value="Metal_Hydrolase"/>
</dbReference>
<dbReference type="PANTHER" id="PTHR43135:SF3">
    <property type="entry name" value="ALPHA-D-RIBOSE 1-METHYLPHOSPHONATE 5-TRIPHOSPHATE DIPHOSPHATASE"/>
    <property type="match status" value="1"/>
</dbReference>
<evidence type="ECO:0000313" key="4">
    <source>
        <dbReference type="Proteomes" id="UP000037904"/>
    </source>
</evidence>
<keyword evidence="4" id="KW-1185">Reference proteome</keyword>
<name>A0A0M9EQ17_FUSLA</name>
<reference evidence="3 4" key="1">
    <citation type="submission" date="2015-04" db="EMBL/GenBank/DDBJ databases">
        <title>The draft genome sequence of Fusarium langsethiae, a T-2/HT-2 mycotoxin producer.</title>
        <authorList>
            <person name="Lysoe E."/>
            <person name="Divon H.H."/>
            <person name="Terzi V."/>
            <person name="Orru L."/>
            <person name="Lamontanara A."/>
            <person name="Kolseth A.-K."/>
            <person name="Frandsen R.J."/>
            <person name="Nielsen K."/>
            <person name="Thrane U."/>
        </authorList>
    </citation>
    <scope>NUCLEOTIDE SEQUENCE [LARGE SCALE GENOMIC DNA]</scope>
    <source>
        <strain evidence="3 4">Fl201059</strain>
    </source>
</reference>
<dbReference type="InterPro" id="IPR013108">
    <property type="entry name" value="Amidohydro_3"/>
</dbReference>
<feature type="domain" description="Amidohydrolase 3" evidence="2">
    <location>
        <begin position="24"/>
        <end position="113"/>
    </location>
</feature>
<dbReference type="Pfam" id="PF07969">
    <property type="entry name" value="Amidohydro_3"/>
    <property type="match status" value="1"/>
</dbReference>
<protein>
    <submittedName>
        <fullName evidence="3">Organophosphate acid anhydrase</fullName>
    </submittedName>
</protein>
<evidence type="ECO:0000256" key="1">
    <source>
        <dbReference type="SAM" id="MobiDB-lite"/>
    </source>
</evidence>
<proteinExistence type="predicted"/>
<gene>
    <name evidence="3" type="ORF">FLAG1_09917</name>
</gene>